<dbReference type="RefSeq" id="WP_093073775.1">
    <property type="nucleotide sequence ID" value="NZ_FOGV01000020.1"/>
</dbReference>
<reference evidence="5" key="1">
    <citation type="submission" date="2016-10" db="EMBL/GenBank/DDBJ databases">
        <authorList>
            <person name="de Groot N.N."/>
        </authorList>
    </citation>
    <scope>NUCLEOTIDE SEQUENCE [LARGE SCALE GENOMIC DNA]</scope>
    <source>
        <strain evidence="5">10nlg</strain>
    </source>
</reference>
<evidence type="ECO:0000256" key="2">
    <source>
        <dbReference type="ARBA" id="ARBA00023002"/>
    </source>
</evidence>
<feature type="domain" description="Flavodoxin-like fold" evidence="3">
    <location>
        <begin position="3"/>
        <end position="181"/>
    </location>
</feature>
<dbReference type="EMBL" id="FOGV01000020">
    <property type="protein sequence ID" value="SES20699.1"/>
    <property type="molecule type" value="Genomic_DNA"/>
</dbReference>
<dbReference type="PANTHER" id="PTHR10204">
    <property type="entry name" value="NAD P H OXIDOREDUCTASE-RELATED"/>
    <property type="match status" value="1"/>
</dbReference>
<sequence length="192" mass="21551">MKHCLILFMHPSAASFNRAICERIKSAQTDAGNSVDVRDVYQLSFDPVLTQKEYEESLEGIYPQDVMQEQAYIDAADEIVFVFPVWWGGFPASGKGYIDRVFSYGFAYELNGEKPLPKLNGKTASLVFTTGAPDSEWHNSGLHESMVHLIDASTLQFCGLKLTNTIHLGNVIQASDGERRQMLDDVYHAFYT</sequence>
<dbReference type="STRING" id="1464123.SAMN05444126_12052"/>
<dbReference type="InterPro" id="IPR051545">
    <property type="entry name" value="NAD(P)H_dehydrogenase_qn"/>
</dbReference>
<dbReference type="InterPro" id="IPR003680">
    <property type="entry name" value="Flavodoxin_fold"/>
</dbReference>
<dbReference type="AlphaFoldDB" id="A0A1H9VGK7"/>
<dbReference type="InterPro" id="IPR029039">
    <property type="entry name" value="Flavoprotein-like_sf"/>
</dbReference>
<protein>
    <submittedName>
        <fullName evidence="4">NAD(P)H dehydrogenase (Quinone)</fullName>
    </submittedName>
</protein>
<evidence type="ECO:0000259" key="3">
    <source>
        <dbReference type="Pfam" id="PF02525"/>
    </source>
</evidence>
<gene>
    <name evidence="4" type="ORF">SAMN05444126_12052</name>
</gene>
<evidence type="ECO:0000313" key="4">
    <source>
        <dbReference type="EMBL" id="SES20699.1"/>
    </source>
</evidence>
<dbReference type="OrthoDB" id="9798454at2"/>
<keyword evidence="5" id="KW-1185">Reference proteome</keyword>
<dbReference type="GO" id="GO:0005829">
    <property type="term" value="C:cytosol"/>
    <property type="evidence" value="ECO:0007669"/>
    <property type="project" value="TreeGrafter"/>
</dbReference>
<dbReference type="Proteomes" id="UP000199318">
    <property type="component" value="Unassembled WGS sequence"/>
</dbReference>
<organism evidence="4 5">
    <name type="scientific">Salisediminibacterium halotolerans</name>
    <dbReference type="NCBI Taxonomy" id="517425"/>
    <lineage>
        <taxon>Bacteria</taxon>
        <taxon>Bacillati</taxon>
        <taxon>Bacillota</taxon>
        <taxon>Bacilli</taxon>
        <taxon>Bacillales</taxon>
        <taxon>Bacillaceae</taxon>
        <taxon>Salisediminibacterium</taxon>
    </lineage>
</organism>
<keyword evidence="2" id="KW-0560">Oxidoreductase</keyword>
<dbReference type="PANTHER" id="PTHR10204:SF34">
    <property type="entry name" value="NAD(P)H DEHYDROGENASE [QUINONE] 1 ISOFORM 1"/>
    <property type="match status" value="1"/>
</dbReference>
<comment type="similarity">
    <text evidence="1">Belongs to the NAD(P)H dehydrogenase (quinone) family.</text>
</comment>
<accession>A0A1H9VGK7</accession>
<proteinExistence type="inferred from homology"/>
<dbReference type="Gene3D" id="3.40.50.360">
    <property type="match status" value="1"/>
</dbReference>
<dbReference type="SUPFAM" id="SSF52218">
    <property type="entry name" value="Flavoproteins"/>
    <property type="match status" value="1"/>
</dbReference>
<dbReference type="GO" id="GO:0003955">
    <property type="term" value="F:NAD(P)H dehydrogenase (quinone) activity"/>
    <property type="evidence" value="ECO:0007669"/>
    <property type="project" value="TreeGrafter"/>
</dbReference>
<evidence type="ECO:0000313" key="5">
    <source>
        <dbReference type="Proteomes" id="UP000199318"/>
    </source>
</evidence>
<comment type="caution">
    <text evidence="4">The sequence shown here is derived from an EMBL/GenBank/DDBJ whole genome shotgun (WGS) entry which is preliminary data.</text>
</comment>
<dbReference type="Pfam" id="PF02525">
    <property type="entry name" value="Flavodoxin_2"/>
    <property type="match status" value="1"/>
</dbReference>
<evidence type="ECO:0000256" key="1">
    <source>
        <dbReference type="ARBA" id="ARBA00006252"/>
    </source>
</evidence>
<name>A0A1H9VGK7_9BACI</name>